<dbReference type="Proteomes" id="UP001057402">
    <property type="component" value="Chromosome 2"/>
</dbReference>
<name>A0ACB9S8X1_9MYRT</name>
<keyword evidence="2" id="KW-1185">Reference proteome</keyword>
<proteinExistence type="predicted"/>
<dbReference type="EMBL" id="CM042881">
    <property type="protein sequence ID" value="KAI4386496.1"/>
    <property type="molecule type" value="Genomic_DNA"/>
</dbReference>
<accession>A0ACB9S8X1</accession>
<comment type="caution">
    <text evidence="1">The sequence shown here is derived from an EMBL/GenBank/DDBJ whole genome shotgun (WGS) entry which is preliminary data.</text>
</comment>
<reference evidence="2" key="1">
    <citation type="journal article" date="2023" name="Front. Plant Sci.">
        <title>Chromosomal-level genome assembly of Melastoma candidum provides insights into trichome evolution.</title>
        <authorList>
            <person name="Zhong Y."/>
            <person name="Wu W."/>
            <person name="Sun C."/>
            <person name="Zou P."/>
            <person name="Liu Y."/>
            <person name="Dai S."/>
            <person name="Zhou R."/>
        </authorList>
    </citation>
    <scope>NUCLEOTIDE SEQUENCE [LARGE SCALE GENOMIC DNA]</scope>
</reference>
<gene>
    <name evidence="1" type="ORF">MLD38_004425</name>
</gene>
<sequence length="140" mass="14931">MEKAAAVIKTISSSTIFPEPTKPQPFFPLGAGHDGASGPVDRPALLSQRNGDLTLKAEPGPSRLNQDLHPLFSLASHPTAKSSRHHNPPASDPHQSQLIQLPTELQARIQTLTVDSGNARMQSQTRPTSTRPGPSQVHAA</sequence>
<protein>
    <submittedName>
        <fullName evidence="1">Uncharacterized protein</fullName>
    </submittedName>
</protein>
<organism evidence="1 2">
    <name type="scientific">Melastoma candidum</name>
    <dbReference type="NCBI Taxonomy" id="119954"/>
    <lineage>
        <taxon>Eukaryota</taxon>
        <taxon>Viridiplantae</taxon>
        <taxon>Streptophyta</taxon>
        <taxon>Embryophyta</taxon>
        <taxon>Tracheophyta</taxon>
        <taxon>Spermatophyta</taxon>
        <taxon>Magnoliopsida</taxon>
        <taxon>eudicotyledons</taxon>
        <taxon>Gunneridae</taxon>
        <taxon>Pentapetalae</taxon>
        <taxon>rosids</taxon>
        <taxon>malvids</taxon>
        <taxon>Myrtales</taxon>
        <taxon>Melastomataceae</taxon>
        <taxon>Melastomatoideae</taxon>
        <taxon>Melastomateae</taxon>
        <taxon>Melastoma</taxon>
    </lineage>
</organism>
<evidence type="ECO:0000313" key="2">
    <source>
        <dbReference type="Proteomes" id="UP001057402"/>
    </source>
</evidence>
<evidence type="ECO:0000313" key="1">
    <source>
        <dbReference type="EMBL" id="KAI4386496.1"/>
    </source>
</evidence>